<reference evidence="1 2" key="1">
    <citation type="submission" date="2019-09" db="EMBL/GenBank/DDBJ databases">
        <title>Genome sequence of Hymenobacter sp. M3.</title>
        <authorList>
            <person name="Srinivasan S."/>
        </authorList>
    </citation>
    <scope>NUCLEOTIDE SEQUENCE [LARGE SCALE GENOMIC DNA]</scope>
    <source>
        <strain evidence="1 2">M3</strain>
    </source>
</reference>
<dbReference type="RefSeq" id="WP_151077431.1">
    <property type="nucleotide sequence ID" value="NZ_CP047647.1"/>
</dbReference>
<dbReference type="InterPro" id="IPR037053">
    <property type="entry name" value="Phage_tail_collar_dom_sf"/>
</dbReference>
<dbReference type="SUPFAM" id="SSF88874">
    <property type="entry name" value="Receptor-binding domain of short tail fibre protein gp12"/>
    <property type="match status" value="1"/>
</dbReference>
<dbReference type="EMBL" id="VTWU01000001">
    <property type="protein sequence ID" value="KAA9339761.1"/>
    <property type="molecule type" value="Genomic_DNA"/>
</dbReference>
<sequence>MDSPYLGQICLVGFTFAPRGWALCNGQLLSISQHSALFRLLGTTYGGDGRSTFALPDLRNRTALGAGQGTGLSEYALGTQAGEATVTLKIDEVPAHAHVVTGTVRASGNAADTTNPAGGYWATQPDSQYGEDAGFDRMAANLVVGKTDVQGQDQAHDNLMPYLTLNYIIAIQGEYPR</sequence>
<comment type="caution">
    <text evidence="1">The sequence shown here is derived from an EMBL/GenBank/DDBJ whole genome shotgun (WGS) entry which is preliminary data.</text>
</comment>
<dbReference type="AlphaFoldDB" id="A0A7L4ZT13"/>
<keyword evidence="2" id="KW-1185">Reference proteome</keyword>
<proteinExistence type="predicted"/>
<name>A0A7L4ZT13_9BACT</name>
<protein>
    <submittedName>
        <fullName evidence="1">Phage tail protein</fullName>
    </submittedName>
</protein>
<organism evidence="1 2">
    <name type="scientific">Hymenobacter busanensis</name>
    <dbReference type="NCBI Taxonomy" id="2607656"/>
    <lineage>
        <taxon>Bacteria</taxon>
        <taxon>Pseudomonadati</taxon>
        <taxon>Bacteroidota</taxon>
        <taxon>Cytophagia</taxon>
        <taxon>Cytophagales</taxon>
        <taxon>Hymenobacteraceae</taxon>
        <taxon>Hymenobacter</taxon>
    </lineage>
</organism>
<dbReference type="Gene3D" id="3.90.1340.10">
    <property type="entry name" value="Phage tail collar domain"/>
    <property type="match status" value="1"/>
</dbReference>
<dbReference type="Pfam" id="PF07484">
    <property type="entry name" value="Collar"/>
    <property type="match status" value="1"/>
</dbReference>
<gene>
    <name evidence="1" type="ORF">F0P96_03860</name>
</gene>
<evidence type="ECO:0000313" key="2">
    <source>
        <dbReference type="Proteomes" id="UP000326380"/>
    </source>
</evidence>
<dbReference type="InterPro" id="IPR011083">
    <property type="entry name" value="Phage_tail_collar_dom"/>
</dbReference>
<accession>A0A7L4ZT13</accession>
<evidence type="ECO:0000313" key="1">
    <source>
        <dbReference type="EMBL" id="KAA9339761.1"/>
    </source>
</evidence>
<dbReference type="Proteomes" id="UP000326380">
    <property type="component" value="Unassembled WGS sequence"/>
</dbReference>